<dbReference type="InterPro" id="IPR003594">
    <property type="entry name" value="HATPase_dom"/>
</dbReference>
<dbReference type="SUPFAM" id="SSF55874">
    <property type="entry name" value="ATPase domain of HSP90 chaperone/DNA topoisomerase II/histidine kinase"/>
    <property type="match status" value="1"/>
</dbReference>
<evidence type="ECO:0000256" key="4">
    <source>
        <dbReference type="ARBA" id="ARBA00022679"/>
    </source>
</evidence>
<keyword evidence="4" id="KW-0808">Transferase</keyword>
<evidence type="ECO:0000256" key="6">
    <source>
        <dbReference type="ARBA" id="ARBA00022777"/>
    </source>
</evidence>
<dbReference type="PROSITE" id="PS50109">
    <property type="entry name" value="HIS_KIN"/>
    <property type="match status" value="1"/>
</dbReference>
<feature type="domain" description="Histidine kinase" evidence="8">
    <location>
        <begin position="20"/>
        <end position="220"/>
    </location>
</feature>
<gene>
    <name evidence="9" type="ORF">P775_01080</name>
</gene>
<keyword evidence="5" id="KW-0547">Nucleotide-binding</keyword>
<keyword evidence="6" id="KW-0418">Kinase</keyword>
<keyword evidence="10" id="KW-1185">Reference proteome</keyword>
<comment type="catalytic activity">
    <reaction evidence="1">
        <text>ATP + protein L-histidine = ADP + protein N-phospho-L-histidine.</text>
        <dbReference type="EC" id="2.7.13.3"/>
    </reaction>
</comment>
<dbReference type="RefSeq" id="WP_099909214.1">
    <property type="nucleotide sequence ID" value="NZ_AWWI01000016.1"/>
</dbReference>
<dbReference type="CDD" id="cd16936">
    <property type="entry name" value="HATPase_RsbW-like"/>
    <property type="match status" value="1"/>
</dbReference>
<dbReference type="InterPro" id="IPR036890">
    <property type="entry name" value="HATPase_C_sf"/>
</dbReference>
<protein>
    <recommendedName>
        <fullName evidence="2">histidine kinase</fullName>
        <ecNumber evidence="2">2.7.13.3</ecNumber>
    </recommendedName>
</protein>
<dbReference type="SMART" id="SM00387">
    <property type="entry name" value="HATPase_c"/>
    <property type="match status" value="1"/>
</dbReference>
<reference evidence="9 10" key="1">
    <citation type="submission" date="2013-09" db="EMBL/GenBank/DDBJ databases">
        <title>Genome sequencing of Phaeobacter antarcticus sp. nov. SM1211.</title>
        <authorList>
            <person name="Zhang X.-Y."/>
            <person name="Liu C."/>
            <person name="Chen X.-L."/>
            <person name="Xie B.-B."/>
            <person name="Qin Q.-L."/>
            <person name="Rong J.-C."/>
            <person name="Zhang Y.-Z."/>
        </authorList>
    </citation>
    <scope>NUCLEOTIDE SEQUENCE [LARGE SCALE GENOMIC DNA]</scope>
    <source>
        <strain evidence="9 10">SM1211</strain>
    </source>
</reference>
<proteinExistence type="predicted"/>
<evidence type="ECO:0000256" key="2">
    <source>
        <dbReference type="ARBA" id="ARBA00012438"/>
    </source>
</evidence>
<keyword evidence="7" id="KW-0067">ATP-binding</keyword>
<dbReference type="PANTHER" id="PTHR41523">
    <property type="entry name" value="TWO-COMPONENT SYSTEM SENSOR PROTEIN"/>
    <property type="match status" value="1"/>
</dbReference>
<dbReference type="InterPro" id="IPR011495">
    <property type="entry name" value="Sig_transdc_His_kin_sub2_dim/P"/>
</dbReference>
<dbReference type="Pfam" id="PF02518">
    <property type="entry name" value="HATPase_c"/>
    <property type="match status" value="1"/>
</dbReference>
<comment type="caution">
    <text evidence="9">The sequence shown here is derived from an EMBL/GenBank/DDBJ whole genome shotgun (WGS) entry which is preliminary data.</text>
</comment>
<dbReference type="EMBL" id="AWWI01000016">
    <property type="protein sequence ID" value="PIL22090.1"/>
    <property type="molecule type" value="Genomic_DNA"/>
</dbReference>
<organism evidence="9 10">
    <name type="scientific">Puniceibacterium antarcticum</name>
    <dbReference type="NCBI Taxonomy" id="1206336"/>
    <lineage>
        <taxon>Bacteria</taxon>
        <taxon>Pseudomonadati</taxon>
        <taxon>Pseudomonadota</taxon>
        <taxon>Alphaproteobacteria</taxon>
        <taxon>Rhodobacterales</taxon>
        <taxon>Paracoccaceae</taxon>
        <taxon>Puniceibacterium</taxon>
    </lineage>
</organism>
<evidence type="ECO:0000256" key="1">
    <source>
        <dbReference type="ARBA" id="ARBA00000085"/>
    </source>
</evidence>
<evidence type="ECO:0000259" key="8">
    <source>
        <dbReference type="PROSITE" id="PS50109"/>
    </source>
</evidence>
<dbReference type="Pfam" id="PF07568">
    <property type="entry name" value="HisKA_2"/>
    <property type="match status" value="1"/>
</dbReference>
<dbReference type="PRINTS" id="PR00344">
    <property type="entry name" value="BCTRLSENSOR"/>
</dbReference>
<evidence type="ECO:0000256" key="3">
    <source>
        <dbReference type="ARBA" id="ARBA00022553"/>
    </source>
</evidence>
<evidence type="ECO:0000256" key="7">
    <source>
        <dbReference type="ARBA" id="ARBA00022840"/>
    </source>
</evidence>
<dbReference type="InterPro" id="IPR005467">
    <property type="entry name" value="His_kinase_dom"/>
</dbReference>
<dbReference type="Proteomes" id="UP000231259">
    <property type="component" value="Unassembled WGS sequence"/>
</dbReference>
<sequence>MFAKTTTMLPQCDGCSRLDEADHRIANHLAMLGSYVRLKSAKLIRQGATAPVGEAVLVLKAIGVQIDAISQLHRFLAVQTTPRNLDLQNYLVNICAALRSAVAEDVQIIEDFGAGCALSPQDMLPVAQIVTEVMTNAIKHGQSGAGGAIIRVSCQNDNLGSILIEVCDNGPGLPAPAMTKTPPGLGLRIIETLADQVGGRIEYLSGHQGLTVRLTLPDLALPASLEGASVLSSDMPAPRP</sequence>
<dbReference type="PANTHER" id="PTHR41523:SF8">
    <property type="entry name" value="ETHYLENE RESPONSE SENSOR PROTEIN"/>
    <property type="match status" value="1"/>
</dbReference>
<dbReference type="GO" id="GO:0005524">
    <property type="term" value="F:ATP binding"/>
    <property type="evidence" value="ECO:0007669"/>
    <property type="project" value="UniProtKB-KW"/>
</dbReference>
<accession>A0A2G8RKK3</accession>
<dbReference type="Gene3D" id="3.30.565.10">
    <property type="entry name" value="Histidine kinase-like ATPase, C-terminal domain"/>
    <property type="match status" value="1"/>
</dbReference>
<keyword evidence="3" id="KW-0597">Phosphoprotein</keyword>
<dbReference type="GO" id="GO:0004673">
    <property type="term" value="F:protein histidine kinase activity"/>
    <property type="evidence" value="ECO:0007669"/>
    <property type="project" value="UniProtKB-EC"/>
</dbReference>
<evidence type="ECO:0000313" key="10">
    <source>
        <dbReference type="Proteomes" id="UP000231259"/>
    </source>
</evidence>
<dbReference type="EC" id="2.7.13.3" evidence="2"/>
<name>A0A2G8RKK3_9RHOB</name>
<dbReference type="OrthoDB" id="489241at2"/>
<evidence type="ECO:0000313" key="9">
    <source>
        <dbReference type="EMBL" id="PIL22090.1"/>
    </source>
</evidence>
<evidence type="ECO:0000256" key="5">
    <source>
        <dbReference type="ARBA" id="ARBA00022741"/>
    </source>
</evidence>
<dbReference type="InterPro" id="IPR004358">
    <property type="entry name" value="Sig_transdc_His_kin-like_C"/>
</dbReference>
<dbReference type="AlphaFoldDB" id="A0A2G8RKK3"/>